<organism evidence="1 2">
    <name type="scientific">Sinomonas terricola</name>
    <dbReference type="NCBI Taxonomy" id="3110330"/>
    <lineage>
        <taxon>Bacteria</taxon>
        <taxon>Bacillati</taxon>
        <taxon>Actinomycetota</taxon>
        <taxon>Actinomycetes</taxon>
        <taxon>Micrococcales</taxon>
        <taxon>Micrococcaceae</taxon>
        <taxon>Sinomonas</taxon>
    </lineage>
</organism>
<accession>A0ABU5T814</accession>
<dbReference type="Proteomes" id="UP001304769">
    <property type="component" value="Unassembled WGS sequence"/>
</dbReference>
<evidence type="ECO:0000313" key="2">
    <source>
        <dbReference type="Proteomes" id="UP001304769"/>
    </source>
</evidence>
<dbReference type="EMBL" id="JAYGGQ010000010">
    <property type="protein sequence ID" value="MEA5455785.1"/>
    <property type="molecule type" value="Genomic_DNA"/>
</dbReference>
<sequence length="66" mass="7453">MHQPRFFQMPSIETAARAVQRCSSQGTGSETAWRTSCRNQFTAPLSLLKRYLNRSDTTTQLVTTGM</sequence>
<reference evidence="1 2" key="1">
    <citation type="submission" date="2023-12" db="EMBL/GenBank/DDBJ databases">
        <title>Sinomonas terricola sp. nov, isolated from litchi orchard soil in Guangdong, PR China.</title>
        <authorList>
            <person name="Jiaxin W."/>
            <person name="Yang Z."/>
            <person name="Honghui Z."/>
        </authorList>
    </citation>
    <scope>NUCLEOTIDE SEQUENCE [LARGE SCALE GENOMIC DNA]</scope>
    <source>
        <strain evidence="1 2">JGH33</strain>
    </source>
</reference>
<keyword evidence="2" id="KW-1185">Reference proteome</keyword>
<gene>
    <name evidence="1" type="ORF">SPF06_13705</name>
</gene>
<comment type="caution">
    <text evidence="1">The sequence shown here is derived from an EMBL/GenBank/DDBJ whole genome shotgun (WGS) entry which is preliminary data.</text>
</comment>
<proteinExistence type="predicted"/>
<name>A0ABU5T814_9MICC</name>
<protein>
    <submittedName>
        <fullName evidence="1">Uncharacterized protein</fullName>
    </submittedName>
</protein>
<evidence type="ECO:0000313" key="1">
    <source>
        <dbReference type="EMBL" id="MEA5455785.1"/>
    </source>
</evidence>